<evidence type="ECO:0000313" key="2">
    <source>
        <dbReference type="EMBL" id="MFD2840714.1"/>
    </source>
</evidence>
<dbReference type="InterPro" id="IPR029068">
    <property type="entry name" value="Glyas_Bleomycin-R_OHBP_Dase"/>
</dbReference>
<feature type="domain" description="Glyoxalase-like" evidence="1">
    <location>
        <begin position="6"/>
        <end position="114"/>
    </location>
</feature>
<dbReference type="Gene3D" id="3.10.180.10">
    <property type="entry name" value="2,3-Dihydroxybiphenyl 1,2-Dioxygenase, domain 1"/>
    <property type="match status" value="1"/>
</dbReference>
<dbReference type="InterPro" id="IPR041581">
    <property type="entry name" value="Glyoxalase_6"/>
</dbReference>
<evidence type="ECO:0000259" key="1">
    <source>
        <dbReference type="Pfam" id="PF18029"/>
    </source>
</evidence>
<gene>
    <name evidence="2" type="ORF">ACFSYH_09035</name>
</gene>
<dbReference type="Pfam" id="PF18029">
    <property type="entry name" value="Glyoxalase_6"/>
    <property type="match status" value="1"/>
</dbReference>
<dbReference type="PANTHER" id="PTHR35908">
    <property type="entry name" value="HYPOTHETICAL FUSION PROTEIN"/>
    <property type="match status" value="1"/>
</dbReference>
<name>A0ABW5XI08_9MICO</name>
<dbReference type="Proteomes" id="UP001597391">
    <property type="component" value="Unassembled WGS sequence"/>
</dbReference>
<sequence>MPTLGMITIDTLEPRRLSDWWAERLGGETIFDGEGYFSIISVPGWSVNLGFQKVEDPTPGKNRIHLDLDWAQGEERESGIAAWVEAGATHLGQRGENDFHWDTFTDPEGNEFCIGDAH</sequence>
<reference evidence="3" key="1">
    <citation type="journal article" date="2019" name="Int. J. Syst. Evol. Microbiol.">
        <title>The Global Catalogue of Microorganisms (GCM) 10K type strain sequencing project: providing services to taxonomists for standard genome sequencing and annotation.</title>
        <authorList>
            <consortium name="The Broad Institute Genomics Platform"/>
            <consortium name="The Broad Institute Genome Sequencing Center for Infectious Disease"/>
            <person name="Wu L."/>
            <person name="Ma J."/>
        </authorList>
    </citation>
    <scope>NUCLEOTIDE SEQUENCE [LARGE SCALE GENOMIC DNA]</scope>
    <source>
        <strain evidence="3">KCTC 33576</strain>
    </source>
</reference>
<dbReference type="SUPFAM" id="SSF54593">
    <property type="entry name" value="Glyoxalase/Bleomycin resistance protein/Dihydroxybiphenyl dioxygenase"/>
    <property type="match status" value="1"/>
</dbReference>
<evidence type="ECO:0000313" key="3">
    <source>
        <dbReference type="Proteomes" id="UP001597391"/>
    </source>
</evidence>
<dbReference type="PANTHER" id="PTHR35908:SF1">
    <property type="entry name" value="CONSERVED PROTEIN"/>
    <property type="match status" value="1"/>
</dbReference>
<dbReference type="RefSeq" id="WP_377466590.1">
    <property type="nucleotide sequence ID" value="NZ_JBHUOP010000003.1"/>
</dbReference>
<comment type="caution">
    <text evidence="2">The sequence shown here is derived from an EMBL/GenBank/DDBJ whole genome shotgun (WGS) entry which is preliminary data.</text>
</comment>
<dbReference type="EMBL" id="JBHUOP010000003">
    <property type="protein sequence ID" value="MFD2840714.1"/>
    <property type="molecule type" value="Genomic_DNA"/>
</dbReference>
<protein>
    <submittedName>
        <fullName evidence="2">VOC family protein</fullName>
    </submittedName>
</protein>
<organism evidence="2 3">
    <name type="scientific">Populibacterium corticicola</name>
    <dbReference type="NCBI Taxonomy" id="1812826"/>
    <lineage>
        <taxon>Bacteria</taxon>
        <taxon>Bacillati</taxon>
        <taxon>Actinomycetota</taxon>
        <taxon>Actinomycetes</taxon>
        <taxon>Micrococcales</taxon>
        <taxon>Jonesiaceae</taxon>
        <taxon>Populibacterium</taxon>
    </lineage>
</organism>
<proteinExistence type="predicted"/>
<accession>A0ABW5XI08</accession>
<keyword evidence="3" id="KW-1185">Reference proteome</keyword>